<keyword evidence="2" id="KW-1185">Reference proteome</keyword>
<dbReference type="AlphaFoldDB" id="A0A813F991"/>
<comment type="caution">
    <text evidence="1">The sequence shown here is derived from an EMBL/GenBank/DDBJ whole genome shotgun (WGS) entry which is preliminary data.</text>
</comment>
<name>A0A813F991_POLGL</name>
<dbReference type="InterPro" id="IPR029071">
    <property type="entry name" value="Ubiquitin-like_domsf"/>
</dbReference>
<dbReference type="SUPFAM" id="SSF54236">
    <property type="entry name" value="Ubiquitin-like"/>
    <property type="match status" value="1"/>
</dbReference>
<reference evidence="1" key="1">
    <citation type="submission" date="2021-02" db="EMBL/GenBank/DDBJ databases">
        <authorList>
            <person name="Dougan E. K."/>
            <person name="Rhodes N."/>
            <person name="Thang M."/>
            <person name="Chan C."/>
        </authorList>
    </citation>
    <scope>NUCLEOTIDE SEQUENCE</scope>
</reference>
<protein>
    <recommendedName>
        <fullName evidence="3">Ubiquitin-like domain-containing protein</fullName>
    </recommendedName>
</protein>
<dbReference type="Proteomes" id="UP000654075">
    <property type="component" value="Unassembled WGS sequence"/>
</dbReference>
<organism evidence="1 2">
    <name type="scientific">Polarella glacialis</name>
    <name type="common">Dinoflagellate</name>
    <dbReference type="NCBI Taxonomy" id="89957"/>
    <lineage>
        <taxon>Eukaryota</taxon>
        <taxon>Sar</taxon>
        <taxon>Alveolata</taxon>
        <taxon>Dinophyceae</taxon>
        <taxon>Suessiales</taxon>
        <taxon>Suessiaceae</taxon>
        <taxon>Polarella</taxon>
    </lineage>
</organism>
<evidence type="ECO:0008006" key="3">
    <source>
        <dbReference type="Google" id="ProtNLM"/>
    </source>
</evidence>
<sequence>MKVTVFYSSDATKSAAFDVQPSDTVKSVKQKVIALHSPPDWANTALLAEKDSTEYFDNRKRLAQCGVVDGAVLKFTYARNLTLMEKVELNVQGTDTGNFQLPPMSISTLPPKVAAY</sequence>
<evidence type="ECO:0000313" key="2">
    <source>
        <dbReference type="Proteomes" id="UP000654075"/>
    </source>
</evidence>
<accession>A0A813F991</accession>
<evidence type="ECO:0000313" key="1">
    <source>
        <dbReference type="EMBL" id="CAE8606879.1"/>
    </source>
</evidence>
<dbReference type="EMBL" id="CAJNNV010019971">
    <property type="protein sequence ID" value="CAE8606879.1"/>
    <property type="molecule type" value="Genomic_DNA"/>
</dbReference>
<gene>
    <name evidence="1" type="ORF">PGLA1383_LOCUS24835</name>
</gene>
<dbReference type="Gene3D" id="3.10.20.90">
    <property type="entry name" value="Phosphatidylinositol 3-kinase Catalytic Subunit, Chain A, domain 1"/>
    <property type="match status" value="1"/>
</dbReference>
<proteinExistence type="predicted"/>